<keyword evidence="3" id="KW-1185">Reference proteome</keyword>
<evidence type="ECO:0000313" key="3">
    <source>
        <dbReference type="Proteomes" id="UP000703661"/>
    </source>
</evidence>
<organism evidence="2 3">
    <name type="scientific">Entomortierella chlamydospora</name>
    <dbReference type="NCBI Taxonomy" id="101097"/>
    <lineage>
        <taxon>Eukaryota</taxon>
        <taxon>Fungi</taxon>
        <taxon>Fungi incertae sedis</taxon>
        <taxon>Mucoromycota</taxon>
        <taxon>Mortierellomycotina</taxon>
        <taxon>Mortierellomycetes</taxon>
        <taxon>Mortierellales</taxon>
        <taxon>Mortierellaceae</taxon>
        <taxon>Entomortierella</taxon>
    </lineage>
</organism>
<feature type="domain" description="AAA-ATPase-like" evidence="1">
    <location>
        <begin position="138"/>
        <end position="344"/>
    </location>
</feature>
<reference evidence="2" key="1">
    <citation type="journal article" date="2020" name="Fungal Divers.">
        <title>Resolving the Mortierellaceae phylogeny through synthesis of multi-gene phylogenetics and phylogenomics.</title>
        <authorList>
            <person name="Vandepol N."/>
            <person name="Liber J."/>
            <person name="Desiro A."/>
            <person name="Na H."/>
            <person name="Kennedy M."/>
            <person name="Barry K."/>
            <person name="Grigoriev I.V."/>
            <person name="Miller A.N."/>
            <person name="O'Donnell K."/>
            <person name="Stajich J.E."/>
            <person name="Bonito G."/>
        </authorList>
    </citation>
    <scope>NUCLEOTIDE SEQUENCE</scope>
    <source>
        <strain evidence="2">NRRL 2769</strain>
    </source>
</reference>
<dbReference type="Proteomes" id="UP000703661">
    <property type="component" value="Unassembled WGS sequence"/>
</dbReference>
<accession>A0A9P6N089</accession>
<evidence type="ECO:0000259" key="1">
    <source>
        <dbReference type="Pfam" id="PF09820"/>
    </source>
</evidence>
<dbReference type="InterPro" id="IPR018631">
    <property type="entry name" value="AAA-ATPase-like_dom"/>
</dbReference>
<feature type="non-terminal residue" evidence="2">
    <location>
        <position position="604"/>
    </location>
</feature>
<evidence type="ECO:0000313" key="2">
    <source>
        <dbReference type="EMBL" id="KAG0020179.1"/>
    </source>
</evidence>
<dbReference type="AlphaFoldDB" id="A0A9P6N089"/>
<sequence length="604" mass="67656">MLSAGLLRAQGVRTLARVNSRSLQFPQMLSRSLKVICMIDGADNSFPVEIDDEADTLTLYKAPVGVRFTEPGVTVGAKDEIKTISSLRGIITDANRVHVIVRPPSYKRSPLNVVQYNRRSGDLVWKDDTFKSFPVGHISNFKTLRQRPDLCYFDKTAFISALEPVYCDALVFLRPRRSGKSLALSTLAHFHGREHLPDYGPLFEGLAIHEHVTKKRVSPGQYFVLQPDFSAATRTPDRDDAWHNLSVMLNESIKQFYRTYEPYLRESADYLIEKFIQSDPVANEYDSFSYEYLASVDSVQWKPPRKPSPSGLLRGFWALVKSELDDRKIAKCYMAGVSPQSMDGDTSGFNVDHSVSWDEDPAGLCGLTEADVTATLAMEQVCRSTVEAGKHLETMRDHYSGFNFVPDEQGPLAYDTNTCLEYLQAEHIARDRAVWLSLMVHLGGLTFCVGKEGLRIPNLVAAARLGRAILDRHHASLEDVNGAFKALIDNGCIDKIIGLYARGMQQHDVGHRNFLMKEEDYCNLMRSILLGNIHPSLRKFDVETTITKSIQIYNLEIGSGSQSIKADALAKILDTTDVLNLKFGHRESSQSIKDWILSGPKVGQ</sequence>
<dbReference type="EMBL" id="JAAAID010000235">
    <property type="protein sequence ID" value="KAG0020179.1"/>
    <property type="molecule type" value="Genomic_DNA"/>
</dbReference>
<proteinExistence type="predicted"/>
<comment type="caution">
    <text evidence="2">The sequence shown here is derived from an EMBL/GenBank/DDBJ whole genome shotgun (WGS) entry which is preliminary data.</text>
</comment>
<protein>
    <recommendedName>
        <fullName evidence="1">AAA-ATPase-like domain-containing protein</fullName>
    </recommendedName>
</protein>
<dbReference type="PANTHER" id="PTHR34825:SF1">
    <property type="entry name" value="AAA-ATPASE-LIKE DOMAIN-CONTAINING PROTEIN"/>
    <property type="match status" value="1"/>
</dbReference>
<gene>
    <name evidence="2" type="ORF">BGZ80_004652</name>
</gene>
<name>A0A9P6N089_9FUNG</name>
<dbReference type="PANTHER" id="PTHR34825">
    <property type="entry name" value="CONSERVED PROTEIN, WITH A WEAK D-GALACTARATE DEHYDRATASE/ALTRONATE HYDROLASE DOMAIN"/>
    <property type="match status" value="1"/>
</dbReference>
<dbReference type="Pfam" id="PF09820">
    <property type="entry name" value="AAA-ATPase_like"/>
    <property type="match status" value="1"/>
</dbReference>